<evidence type="ECO:0000256" key="1">
    <source>
        <dbReference type="ARBA" id="ARBA00022729"/>
    </source>
</evidence>
<evidence type="ECO:0000313" key="8">
    <source>
        <dbReference type="Proteomes" id="UP001602119"/>
    </source>
</evidence>
<dbReference type="Gene3D" id="2.60.40.10">
    <property type="entry name" value="Immunoglobulins"/>
    <property type="match status" value="1"/>
</dbReference>
<protein>
    <submittedName>
        <fullName evidence="7">LamG-like jellyroll fold domain-containing protein</fullName>
    </submittedName>
</protein>
<evidence type="ECO:0000256" key="2">
    <source>
        <dbReference type="ARBA" id="ARBA00023157"/>
    </source>
</evidence>
<keyword evidence="3" id="KW-0326">Glycosidase</keyword>
<dbReference type="EMBL" id="JBIAXI010000004">
    <property type="protein sequence ID" value="MFF4772624.1"/>
    <property type="molecule type" value="Genomic_DNA"/>
</dbReference>
<keyword evidence="1 5" id="KW-0732">Signal</keyword>
<dbReference type="PANTHER" id="PTHR47635:SF2">
    <property type="entry name" value="LAMG-LIKE JELLYROLL FOLD DOMAIN-CONTAINING PROTEIN"/>
    <property type="match status" value="1"/>
</dbReference>
<evidence type="ECO:0000256" key="5">
    <source>
        <dbReference type="SAM" id="SignalP"/>
    </source>
</evidence>
<evidence type="ECO:0000256" key="3">
    <source>
        <dbReference type="ARBA" id="ARBA00023295"/>
    </source>
</evidence>
<dbReference type="SUPFAM" id="SSF49265">
    <property type="entry name" value="Fibronectin type III"/>
    <property type="match status" value="1"/>
</dbReference>
<dbReference type="InterPro" id="IPR036116">
    <property type="entry name" value="FN3_sf"/>
</dbReference>
<proteinExistence type="predicted"/>
<keyword evidence="4" id="KW-0624">Polysaccharide degradation</keyword>
<dbReference type="SUPFAM" id="SSF49899">
    <property type="entry name" value="Concanavalin A-like lectins/glucanases"/>
    <property type="match status" value="2"/>
</dbReference>
<sequence>MGFMKVGRGAIAGVIVTTLLALPGRAEAQPAPVASYALDEGSGTIVHDSSGNGNDGTVSQPLWEDGAFGQALAFTDPTSSVTISDSPSLRPANGITVEAWVNPSSLASPTGNSSFWILSKKYGTSALSYGLTVLSGLAAFRVGTAPVTASRTLPPDTWSHVAGTYDGSTVRLYVNGVEIANRSIVQTIAYDAQPLVLNPQSGGATVKGRVDEVKIYDAALDAGGIQADMATSVNGLTTRDTPPTQPGDFTATGGTAPAGGYRADIQLTWSASEDDRRIAAYRIHCSTSPGFTPSVGNLIATVATPGYTDPNRSVGTRYYYRIVAVDSAGQAGPMTPEAVGVVKPPHPIPFAAYGMQEGTGTVVRDSSGQNNKGVARNTTWAIGKYGNALSFDGTSSWVEVSPSPSSPVAASALTIEAWVKPASYGVLNFKSAVVTKDAGTTTSFDYGLWSSMQPSFDNIPQGMVCLASGCWGAGGPALPLNTWSHLAYTFGPDGGRLYINGELVGGHSGAGQGINTSWSTLRIGSSSRGEYFHGLIDEVRVYNVALTRDQILVDMNQPIS</sequence>
<evidence type="ECO:0000313" key="7">
    <source>
        <dbReference type="EMBL" id="MFF4772624.1"/>
    </source>
</evidence>
<dbReference type="Pfam" id="PF13385">
    <property type="entry name" value="Laminin_G_3"/>
    <property type="match status" value="2"/>
</dbReference>
<dbReference type="PROSITE" id="PS50853">
    <property type="entry name" value="FN3"/>
    <property type="match status" value="1"/>
</dbReference>
<name>A0ABW6UZY8_MICFU</name>
<keyword evidence="4" id="KW-0119">Carbohydrate metabolism</keyword>
<dbReference type="Proteomes" id="UP001602119">
    <property type="component" value="Unassembled WGS sequence"/>
</dbReference>
<feature type="chain" id="PRO_5046952672" evidence="5">
    <location>
        <begin position="29"/>
        <end position="560"/>
    </location>
</feature>
<dbReference type="PANTHER" id="PTHR47635">
    <property type="entry name" value="CUB DOMAIN-CONTAINING PROTEIN"/>
    <property type="match status" value="1"/>
</dbReference>
<dbReference type="Gene3D" id="2.60.120.200">
    <property type="match status" value="2"/>
</dbReference>
<accession>A0ABW6UZY8</accession>
<feature type="domain" description="Fibronectin type-III" evidence="6">
    <location>
        <begin position="245"/>
        <end position="345"/>
    </location>
</feature>
<dbReference type="InterPro" id="IPR003961">
    <property type="entry name" value="FN3_dom"/>
</dbReference>
<keyword evidence="2" id="KW-1015">Disulfide bond</keyword>
<comment type="caution">
    <text evidence="7">The sequence shown here is derived from an EMBL/GenBank/DDBJ whole genome shotgun (WGS) entry which is preliminary data.</text>
</comment>
<evidence type="ECO:0000256" key="4">
    <source>
        <dbReference type="ARBA" id="ARBA00023326"/>
    </source>
</evidence>
<keyword evidence="8" id="KW-1185">Reference proteome</keyword>
<dbReference type="InterPro" id="IPR013783">
    <property type="entry name" value="Ig-like_fold"/>
</dbReference>
<organism evidence="7 8">
    <name type="scientific">Microtetraspora fusca</name>
    <dbReference type="NCBI Taxonomy" id="1997"/>
    <lineage>
        <taxon>Bacteria</taxon>
        <taxon>Bacillati</taxon>
        <taxon>Actinomycetota</taxon>
        <taxon>Actinomycetes</taxon>
        <taxon>Streptosporangiales</taxon>
        <taxon>Streptosporangiaceae</taxon>
        <taxon>Microtetraspora</taxon>
    </lineage>
</organism>
<feature type="signal peptide" evidence="5">
    <location>
        <begin position="1"/>
        <end position="28"/>
    </location>
</feature>
<dbReference type="InterPro" id="IPR013320">
    <property type="entry name" value="ConA-like_dom_sf"/>
</dbReference>
<reference evidence="7 8" key="1">
    <citation type="submission" date="2024-10" db="EMBL/GenBank/DDBJ databases">
        <title>The Natural Products Discovery Center: Release of the First 8490 Sequenced Strains for Exploring Actinobacteria Biosynthetic Diversity.</title>
        <authorList>
            <person name="Kalkreuter E."/>
            <person name="Kautsar S.A."/>
            <person name="Yang D."/>
            <person name="Bader C.D."/>
            <person name="Teijaro C.N."/>
            <person name="Fluegel L."/>
            <person name="Davis C.M."/>
            <person name="Simpson J.R."/>
            <person name="Lauterbach L."/>
            <person name="Steele A.D."/>
            <person name="Gui C."/>
            <person name="Meng S."/>
            <person name="Li G."/>
            <person name="Viehrig K."/>
            <person name="Ye F."/>
            <person name="Su P."/>
            <person name="Kiefer A.F."/>
            <person name="Nichols A."/>
            <person name="Cepeda A.J."/>
            <person name="Yan W."/>
            <person name="Fan B."/>
            <person name="Jiang Y."/>
            <person name="Adhikari A."/>
            <person name="Zheng C.-J."/>
            <person name="Schuster L."/>
            <person name="Cowan T.M."/>
            <person name="Smanski M.J."/>
            <person name="Chevrette M.G."/>
            <person name="De Carvalho L.P.S."/>
            <person name="Shen B."/>
        </authorList>
    </citation>
    <scope>NUCLEOTIDE SEQUENCE [LARGE SCALE GENOMIC DNA]</scope>
    <source>
        <strain evidence="7 8">NPDC001281</strain>
    </source>
</reference>
<dbReference type="RefSeq" id="WP_387341057.1">
    <property type="nucleotide sequence ID" value="NZ_JBIAXI010000004.1"/>
</dbReference>
<dbReference type="InterPro" id="IPR006558">
    <property type="entry name" value="LamG-like"/>
</dbReference>
<dbReference type="SMART" id="SM00560">
    <property type="entry name" value="LamGL"/>
    <property type="match status" value="2"/>
</dbReference>
<keyword evidence="3" id="KW-0378">Hydrolase</keyword>
<evidence type="ECO:0000259" key="6">
    <source>
        <dbReference type="PROSITE" id="PS50853"/>
    </source>
</evidence>
<gene>
    <name evidence="7" type="ORF">ACFY05_07165</name>
</gene>